<sequence>MEGTEMNRAAHLRYCAYVSVRKRAYWIVPLALLLGLVAFVLGGGLELALVTFGLVLVISVLAVALDSVRRHSGDPEAQPFLGS</sequence>
<evidence type="ECO:0000313" key="2">
    <source>
        <dbReference type="EMBL" id="BDP41859.1"/>
    </source>
</evidence>
<keyword evidence="3" id="KW-1185">Reference proteome</keyword>
<proteinExistence type="predicted"/>
<reference evidence="2" key="1">
    <citation type="submission" date="2022-07" db="EMBL/GenBank/DDBJ databases">
        <title>Complete Genome Sequence of the Radioresistant Bacterium Deinococcus aetherius ST0316, Isolated from the Air Dust collected in Lower Stratosphere above Japan.</title>
        <authorList>
            <person name="Satoh K."/>
            <person name="Hagiwara K."/>
            <person name="Katsumata K."/>
            <person name="Kubo A."/>
            <person name="Yokobori S."/>
            <person name="Yamagishi A."/>
            <person name="Oono Y."/>
            <person name="Narumi I."/>
        </authorList>
    </citation>
    <scope>NUCLEOTIDE SEQUENCE</scope>
    <source>
        <strain evidence="2">ST0316</strain>
    </source>
</reference>
<protein>
    <submittedName>
        <fullName evidence="2">Uncharacterized protein</fullName>
    </submittedName>
</protein>
<feature type="transmembrane region" description="Helical" evidence="1">
    <location>
        <begin position="23"/>
        <end position="41"/>
    </location>
</feature>
<dbReference type="Proteomes" id="UP001064971">
    <property type="component" value="Chromosome"/>
</dbReference>
<accession>A0ABN6RGS1</accession>
<evidence type="ECO:0000313" key="3">
    <source>
        <dbReference type="Proteomes" id="UP001064971"/>
    </source>
</evidence>
<feature type="transmembrane region" description="Helical" evidence="1">
    <location>
        <begin position="47"/>
        <end position="65"/>
    </location>
</feature>
<organism evidence="2 3">
    <name type="scientific">Deinococcus aetherius</name>
    <dbReference type="NCBI Taxonomy" id="200252"/>
    <lineage>
        <taxon>Bacteria</taxon>
        <taxon>Thermotogati</taxon>
        <taxon>Deinococcota</taxon>
        <taxon>Deinococci</taxon>
        <taxon>Deinococcales</taxon>
        <taxon>Deinococcaceae</taxon>
        <taxon>Deinococcus</taxon>
    </lineage>
</organism>
<name>A0ABN6RGS1_9DEIO</name>
<keyword evidence="1" id="KW-0472">Membrane</keyword>
<gene>
    <name evidence="2" type="ORF">DAETH_18280</name>
</gene>
<evidence type="ECO:0000256" key="1">
    <source>
        <dbReference type="SAM" id="Phobius"/>
    </source>
</evidence>
<keyword evidence="1" id="KW-1133">Transmembrane helix</keyword>
<dbReference type="EMBL" id="AP026560">
    <property type="protein sequence ID" value="BDP41859.1"/>
    <property type="molecule type" value="Genomic_DNA"/>
</dbReference>
<keyword evidence="1" id="KW-0812">Transmembrane</keyword>